<evidence type="ECO:0000256" key="3">
    <source>
        <dbReference type="SAM" id="Coils"/>
    </source>
</evidence>
<dbReference type="Proteomes" id="UP000199626">
    <property type="component" value="Unassembled WGS sequence"/>
</dbReference>
<dbReference type="InterPro" id="IPR058626">
    <property type="entry name" value="MdtA-like_b-barrel"/>
</dbReference>
<dbReference type="GO" id="GO:0015562">
    <property type="term" value="F:efflux transmembrane transporter activity"/>
    <property type="evidence" value="ECO:0007669"/>
    <property type="project" value="InterPro"/>
</dbReference>
<dbReference type="Gene3D" id="2.40.420.20">
    <property type="match status" value="1"/>
</dbReference>
<reference evidence="10" key="1">
    <citation type="submission" date="2016-10" db="EMBL/GenBank/DDBJ databases">
        <authorList>
            <person name="Varghese N."/>
            <person name="Submissions S."/>
        </authorList>
    </citation>
    <scope>NUCLEOTIDE SEQUENCE [LARGE SCALE GENOMIC DNA]</scope>
    <source>
        <strain evidence="10">CGMCC 1.10824</strain>
    </source>
</reference>
<evidence type="ECO:0000259" key="8">
    <source>
        <dbReference type="Pfam" id="PF25967"/>
    </source>
</evidence>
<dbReference type="NCBIfam" id="TIGR01730">
    <property type="entry name" value="RND_mfp"/>
    <property type="match status" value="1"/>
</dbReference>
<dbReference type="Pfam" id="PF25944">
    <property type="entry name" value="Beta-barrel_RND"/>
    <property type="match status" value="1"/>
</dbReference>
<dbReference type="Gene3D" id="2.40.30.170">
    <property type="match status" value="1"/>
</dbReference>
<name>A0A1G6DCS9_9GAMM</name>
<gene>
    <name evidence="9" type="ORF">SAMN02927930_01654</name>
</gene>
<dbReference type="Pfam" id="PF25876">
    <property type="entry name" value="HH_MFP_RND"/>
    <property type="match status" value="1"/>
</dbReference>
<dbReference type="Gene3D" id="1.10.287.470">
    <property type="entry name" value="Helix hairpin bin"/>
    <property type="match status" value="1"/>
</dbReference>
<dbReference type="AlphaFoldDB" id="A0A1G6DCS9"/>
<sequence length="377" mass="41202">MTKFSFIQLTVAACLLPLLSACSESDAALVEVQETLPRVLVVEAQAEHLQLERTFPGNTEGSMVSEVRARVEGLLESRHFEEGQLVTKDQLMFSIEKAPYEVELQRARSDLTSAEAAYSAAKRDWERVENLFSDGAISGRDRDKSQSTYEQAEAELAAVQASVRDAELRFGYTDVRAPIDGVASRERISPGNIVSEGEVLAIITRLDPLYVNFSVGENDIAARYLLANTSVDGTAESMPSVQLIRQDGTVHPLEGFIDYVSRTVDTETGTIEARAVIPNPDMVLLPGQFVRVQLPRIDVTDAIAVPQRAVMQSGKHSVVYVVDANDTVQPREVVLGVRVGNRQLIQQGVAVGDRVVVEGLSLLQPGAKVRADKVENE</sequence>
<dbReference type="SUPFAM" id="SSF111369">
    <property type="entry name" value="HlyD-like secretion proteins"/>
    <property type="match status" value="1"/>
</dbReference>
<dbReference type="RefSeq" id="WP_092593585.1">
    <property type="nucleotide sequence ID" value="NZ_FMXN01000009.1"/>
</dbReference>
<dbReference type="InterPro" id="IPR058625">
    <property type="entry name" value="MdtA-like_BSH"/>
</dbReference>
<comment type="subcellular location">
    <subcellularLocation>
        <location evidence="1">Cell inner membrane</location>
        <topology evidence="1">Lipid-anchor</topology>
    </subcellularLocation>
</comment>
<accession>A0A1G6DCS9</accession>
<dbReference type="GO" id="GO:0046677">
    <property type="term" value="P:response to antibiotic"/>
    <property type="evidence" value="ECO:0007669"/>
    <property type="project" value="TreeGrafter"/>
</dbReference>
<dbReference type="EMBL" id="FMXN01000009">
    <property type="protein sequence ID" value="SDB42974.1"/>
    <property type="molecule type" value="Genomic_DNA"/>
</dbReference>
<dbReference type="PROSITE" id="PS51257">
    <property type="entry name" value="PROKAR_LIPOPROTEIN"/>
    <property type="match status" value="1"/>
</dbReference>
<dbReference type="OrthoDB" id="9800613at2"/>
<dbReference type="InterPro" id="IPR058627">
    <property type="entry name" value="MdtA-like_C"/>
</dbReference>
<feature type="domain" description="Multidrug resistance protein MdtA-like beta-barrel" evidence="7">
    <location>
        <begin position="208"/>
        <end position="294"/>
    </location>
</feature>
<feature type="domain" description="Multidrug resistance protein MdtA-like C-terminal permuted SH3" evidence="8">
    <location>
        <begin position="301"/>
        <end position="360"/>
    </location>
</feature>
<evidence type="ECO:0000259" key="7">
    <source>
        <dbReference type="Pfam" id="PF25944"/>
    </source>
</evidence>
<keyword evidence="4" id="KW-0732">Signal</keyword>
<evidence type="ECO:0000313" key="10">
    <source>
        <dbReference type="Proteomes" id="UP000199626"/>
    </source>
</evidence>
<feature type="signal peptide" evidence="4">
    <location>
        <begin position="1"/>
        <end position="27"/>
    </location>
</feature>
<evidence type="ECO:0000259" key="5">
    <source>
        <dbReference type="Pfam" id="PF25876"/>
    </source>
</evidence>
<evidence type="ECO:0000256" key="1">
    <source>
        <dbReference type="ARBA" id="ARBA00004519"/>
    </source>
</evidence>
<comment type="similarity">
    <text evidence="2">Belongs to the membrane fusion protein (MFP) (TC 8.A.1) family.</text>
</comment>
<evidence type="ECO:0000259" key="6">
    <source>
        <dbReference type="Pfam" id="PF25917"/>
    </source>
</evidence>
<protein>
    <submittedName>
        <fullName evidence="9">Membrane fusion protein, multidrug efflux system</fullName>
    </submittedName>
</protein>
<dbReference type="GO" id="GO:0005886">
    <property type="term" value="C:plasma membrane"/>
    <property type="evidence" value="ECO:0007669"/>
    <property type="project" value="UniProtKB-SubCell"/>
</dbReference>
<dbReference type="STRING" id="1159017.SAMN02927930_01654"/>
<dbReference type="InterPro" id="IPR006143">
    <property type="entry name" value="RND_pump_MFP"/>
</dbReference>
<feature type="chain" id="PRO_5011700783" evidence="4">
    <location>
        <begin position="28"/>
        <end position="377"/>
    </location>
</feature>
<evidence type="ECO:0000256" key="4">
    <source>
        <dbReference type="SAM" id="SignalP"/>
    </source>
</evidence>
<dbReference type="FunFam" id="2.40.420.20:FF:000001">
    <property type="entry name" value="Efflux RND transporter periplasmic adaptor subunit"/>
    <property type="match status" value="1"/>
</dbReference>
<keyword evidence="10" id="KW-1185">Reference proteome</keyword>
<feature type="domain" description="Multidrug resistance protein MdtA-like barrel-sandwich hybrid" evidence="6">
    <location>
        <begin position="65"/>
        <end position="204"/>
    </location>
</feature>
<organism evidence="9 10">
    <name type="scientific">Pseudidiomarina indica</name>
    <dbReference type="NCBI Taxonomy" id="1159017"/>
    <lineage>
        <taxon>Bacteria</taxon>
        <taxon>Pseudomonadati</taxon>
        <taxon>Pseudomonadota</taxon>
        <taxon>Gammaproteobacteria</taxon>
        <taxon>Alteromonadales</taxon>
        <taxon>Idiomarinaceae</taxon>
        <taxon>Pseudidiomarina</taxon>
    </lineage>
</organism>
<keyword evidence="3" id="KW-0175">Coiled coil</keyword>
<feature type="coiled-coil region" evidence="3">
    <location>
        <begin position="104"/>
        <end position="169"/>
    </location>
</feature>
<feature type="domain" description="Multidrug resistance protein MdtA-like alpha-helical hairpin" evidence="5">
    <location>
        <begin position="104"/>
        <end position="173"/>
    </location>
</feature>
<dbReference type="Gene3D" id="2.40.50.100">
    <property type="match status" value="1"/>
</dbReference>
<dbReference type="PANTHER" id="PTHR30158">
    <property type="entry name" value="ACRA/E-RELATED COMPONENT OF DRUG EFFLUX TRANSPORTER"/>
    <property type="match status" value="1"/>
</dbReference>
<dbReference type="InterPro" id="IPR058624">
    <property type="entry name" value="MdtA-like_HH"/>
</dbReference>
<dbReference type="Pfam" id="PF25917">
    <property type="entry name" value="BSH_RND"/>
    <property type="match status" value="1"/>
</dbReference>
<evidence type="ECO:0000256" key="2">
    <source>
        <dbReference type="ARBA" id="ARBA00009477"/>
    </source>
</evidence>
<evidence type="ECO:0000313" key="9">
    <source>
        <dbReference type="EMBL" id="SDB42974.1"/>
    </source>
</evidence>
<dbReference type="Pfam" id="PF25967">
    <property type="entry name" value="RND-MFP_C"/>
    <property type="match status" value="1"/>
</dbReference>
<proteinExistence type="inferred from homology"/>